<evidence type="ECO:0000256" key="8">
    <source>
        <dbReference type="HAMAP-Rule" id="MF_01416"/>
    </source>
</evidence>
<comment type="function">
    <text evidence="8">This protein is part of the stalk that links CF(0) to CF(1). It either transmits conformational changes from CF(0) to CF(1) or is implicated in proton conduction.</text>
</comment>
<keyword evidence="6 8" id="KW-0139">CF(1)</keyword>
<accession>A0A8J7SBK1</accession>
<dbReference type="Proteomes" id="UP000672602">
    <property type="component" value="Unassembled WGS sequence"/>
</dbReference>
<evidence type="ECO:0000313" key="9">
    <source>
        <dbReference type="EMBL" id="MBP5858997.1"/>
    </source>
</evidence>
<evidence type="ECO:0000256" key="1">
    <source>
        <dbReference type="ARBA" id="ARBA00004370"/>
    </source>
</evidence>
<dbReference type="EMBL" id="JAGMWN010000013">
    <property type="protein sequence ID" value="MBP5858997.1"/>
    <property type="molecule type" value="Genomic_DNA"/>
</dbReference>
<organism evidence="9 10">
    <name type="scientific">Marivibrio halodurans</name>
    <dbReference type="NCBI Taxonomy" id="2039722"/>
    <lineage>
        <taxon>Bacteria</taxon>
        <taxon>Pseudomonadati</taxon>
        <taxon>Pseudomonadota</taxon>
        <taxon>Alphaproteobacteria</taxon>
        <taxon>Rhodospirillales</taxon>
        <taxon>Rhodospirillaceae</taxon>
        <taxon>Marivibrio</taxon>
    </lineage>
</organism>
<dbReference type="GO" id="GO:0045259">
    <property type="term" value="C:proton-transporting ATP synthase complex"/>
    <property type="evidence" value="ECO:0007669"/>
    <property type="project" value="UniProtKB-KW"/>
</dbReference>
<keyword evidence="10" id="KW-1185">Reference proteome</keyword>
<evidence type="ECO:0000256" key="2">
    <source>
        <dbReference type="ARBA" id="ARBA00022448"/>
    </source>
</evidence>
<dbReference type="InterPro" id="IPR026015">
    <property type="entry name" value="ATP_synth_OSCP/delta_N_sf"/>
</dbReference>
<sequence length="184" mass="19736">MAAKGGVSDIADRYAHALFDLADENKQLDAVAEDLRTLSALIAESDDMTRLVRSPVLSRQEQGKAMAALLDKMEASDLTQKFVALVAAKRRLFALPAIARAYLEELARRRGEVVADVTVAQELSDQQKEALEAALKQAVGGKVSMDLTVDPSLLGGLVVKVGSHMVDSSLSGKLQRLKFAMKGA</sequence>
<dbReference type="PROSITE" id="PS00389">
    <property type="entry name" value="ATPASE_DELTA"/>
    <property type="match status" value="1"/>
</dbReference>
<dbReference type="InterPro" id="IPR000711">
    <property type="entry name" value="ATPase_OSCP/dsu"/>
</dbReference>
<evidence type="ECO:0000256" key="3">
    <source>
        <dbReference type="ARBA" id="ARBA00022781"/>
    </source>
</evidence>
<dbReference type="Gene3D" id="1.10.520.20">
    <property type="entry name" value="N-terminal domain of the delta subunit of the F1F0-ATP synthase"/>
    <property type="match status" value="1"/>
</dbReference>
<evidence type="ECO:0000256" key="5">
    <source>
        <dbReference type="ARBA" id="ARBA00023136"/>
    </source>
</evidence>
<evidence type="ECO:0000256" key="4">
    <source>
        <dbReference type="ARBA" id="ARBA00023065"/>
    </source>
</evidence>
<dbReference type="HAMAP" id="MF_01416">
    <property type="entry name" value="ATP_synth_delta_bact"/>
    <property type="match status" value="1"/>
</dbReference>
<comment type="similarity">
    <text evidence="8">Belongs to the ATPase delta chain family.</text>
</comment>
<keyword evidence="8" id="KW-1003">Cell membrane</keyword>
<dbReference type="PANTHER" id="PTHR11910">
    <property type="entry name" value="ATP SYNTHASE DELTA CHAIN"/>
    <property type="match status" value="1"/>
</dbReference>
<keyword evidence="4 8" id="KW-0406">Ion transport</keyword>
<evidence type="ECO:0000313" key="10">
    <source>
        <dbReference type="Proteomes" id="UP000672602"/>
    </source>
</evidence>
<keyword evidence="7 8" id="KW-0066">ATP synthesis</keyword>
<dbReference type="NCBIfam" id="TIGR01145">
    <property type="entry name" value="ATP_synt_delta"/>
    <property type="match status" value="1"/>
</dbReference>
<dbReference type="SUPFAM" id="SSF47928">
    <property type="entry name" value="N-terminal domain of the delta subunit of the F1F0-ATP synthase"/>
    <property type="match status" value="1"/>
</dbReference>
<dbReference type="AlphaFoldDB" id="A0A8J7SBK1"/>
<evidence type="ECO:0000256" key="6">
    <source>
        <dbReference type="ARBA" id="ARBA00023196"/>
    </source>
</evidence>
<name>A0A8J7SBK1_9PROT</name>
<keyword evidence="5 8" id="KW-0472">Membrane</keyword>
<dbReference type="GO" id="GO:0046933">
    <property type="term" value="F:proton-transporting ATP synthase activity, rotational mechanism"/>
    <property type="evidence" value="ECO:0007669"/>
    <property type="project" value="UniProtKB-UniRule"/>
</dbReference>
<reference evidence="9" key="1">
    <citation type="submission" date="2021-04" db="EMBL/GenBank/DDBJ databases">
        <authorList>
            <person name="Zhang D.-C."/>
        </authorList>
    </citation>
    <scope>NUCLEOTIDE SEQUENCE</scope>
    <source>
        <strain evidence="9">CGMCC 1.15697</strain>
    </source>
</reference>
<dbReference type="InterPro" id="IPR020781">
    <property type="entry name" value="ATPase_OSCP/d_CS"/>
</dbReference>
<keyword evidence="3 8" id="KW-0375">Hydrogen ion transport</keyword>
<gene>
    <name evidence="8" type="primary">atpH</name>
    <name evidence="9" type="ORF">KAJ83_18400</name>
</gene>
<dbReference type="PRINTS" id="PR00125">
    <property type="entry name" value="ATPASEDELTA"/>
</dbReference>
<comment type="function">
    <text evidence="8">F(1)F(0) ATP synthase produces ATP from ADP in the presence of a proton or sodium gradient. F-type ATPases consist of two structural domains, F(1) containing the extramembraneous catalytic core and F(0) containing the membrane proton channel, linked together by a central stalk and a peripheral stalk. During catalysis, ATP synthesis in the catalytic domain of F(1) is coupled via a rotary mechanism of the central stalk subunits to proton translocation.</text>
</comment>
<dbReference type="Pfam" id="PF00213">
    <property type="entry name" value="OSCP"/>
    <property type="match status" value="1"/>
</dbReference>
<protein>
    <recommendedName>
        <fullName evidence="8">ATP synthase subunit delta</fullName>
    </recommendedName>
    <alternativeName>
        <fullName evidence="8">ATP synthase F(1) sector subunit delta</fullName>
    </alternativeName>
    <alternativeName>
        <fullName evidence="8">F-type ATPase subunit delta</fullName>
        <shortName evidence="8">F-ATPase subunit delta</shortName>
    </alternativeName>
</protein>
<comment type="caution">
    <text evidence="9">The sequence shown here is derived from an EMBL/GenBank/DDBJ whole genome shotgun (WGS) entry which is preliminary data.</text>
</comment>
<dbReference type="NCBIfam" id="NF004402">
    <property type="entry name" value="PRK05758.2-2"/>
    <property type="match status" value="1"/>
</dbReference>
<proteinExistence type="inferred from homology"/>
<comment type="subcellular location">
    <subcellularLocation>
        <location evidence="8">Cell membrane</location>
        <topology evidence="8">Peripheral membrane protein</topology>
    </subcellularLocation>
    <subcellularLocation>
        <location evidence="1">Membrane</location>
    </subcellularLocation>
</comment>
<keyword evidence="2 8" id="KW-0813">Transport</keyword>
<dbReference type="GO" id="GO:0005886">
    <property type="term" value="C:plasma membrane"/>
    <property type="evidence" value="ECO:0007669"/>
    <property type="project" value="UniProtKB-SubCell"/>
</dbReference>
<dbReference type="NCBIfam" id="NF004406">
    <property type="entry name" value="PRK05758.3-2"/>
    <property type="match status" value="1"/>
</dbReference>
<dbReference type="RefSeq" id="WP_210683583.1">
    <property type="nucleotide sequence ID" value="NZ_JAGMWN010000013.1"/>
</dbReference>
<evidence type="ECO:0000256" key="7">
    <source>
        <dbReference type="ARBA" id="ARBA00023310"/>
    </source>
</evidence>